<organism evidence="1 2">
    <name type="scientific">Pseudonocardia endophytica</name>
    <dbReference type="NCBI Taxonomy" id="401976"/>
    <lineage>
        <taxon>Bacteria</taxon>
        <taxon>Bacillati</taxon>
        <taxon>Actinomycetota</taxon>
        <taxon>Actinomycetes</taxon>
        <taxon>Pseudonocardiales</taxon>
        <taxon>Pseudonocardiaceae</taxon>
        <taxon>Pseudonocardia</taxon>
    </lineage>
</organism>
<dbReference type="InterPro" id="IPR027304">
    <property type="entry name" value="Trigger_fact/SurA_dom_sf"/>
</dbReference>
<reference evidence="1 2" key="1">
    <citation type="submission" date="2019-03" db="EMBL/GenBank/DDBJ databases">
        <title>Sequencing the genomes of 1000 actinobacteria strains.</title>
        <authorList>
            <person name="Klenk H.-P."/>
        </authorList>
    </citation>
    <scope>NUCLEOTIDE SEQUENCE [LARGE SCALE GENOMIC DNA]</scope>
    <source>
        <strain evidence="1 2">DSM 44969</strain>
    </source>
</reference>
<dbReference type="PANTHER" id="PTHR47245">
    <property type="entry name" value="PEPTIDYLPROLYL ISOMERASE"/>
    <property type="match status" value="1"/>
</dbReference>
<dbReference type="Pfam" id="PF13624">
    <property type="entry name" value="SurA_N_3"/>
    <property type="match status" value="1"/>
</dbReference>
<evidence type="ECO:0000313" key="1">
    <source>
        <dbReference type="EMBL" id="TCK26625.1"/>
    </source>
</evidence>
<dbReference type="InterPro" id="IPR050245">
    <property type="entry name" value="PrsA_foldase"/>
</dbReference>
<proteinExistence type="predicted"/>
<dbReference type="EMBL" id="SMFZ01000001">
    <property type="protein sequence ID" value="TCK26625.1"/>
    <property type="molecule type" value="Genomic_DNA"/>
</dbReference>
<gene>
    <name evidence="1" type="ORF">EV378_2465</name>
</gene>
<comment type="caution">
    <text evidence="1">The sequence shown here is derived from an EMBL/GenBank/DDBJ whole genome shotgun (WGS) entry which is preliminary data.</text>
</comment>
<sequence>MARSSSPAREKVTGVRTRTGRLLAGAAIVVALVSGCGSTPSKVDAAAVIGDDTVTLSDVQPRITAALARPDLVSTLKSQGYGPPDIGRAIVSQVVLHDLLGRAAAQQQIVVSDDEVNAAIAQAGGEQVLAQSTLDAGGVRERITDQLIATKLAEREIDRLSVTADIAVVQSRDEALTLARAIAAGGPAADRALATAATAQRNQQIRPATTPQAAATPLIGIPAGSTAAFPISSQQGWVVVRVTERRTDAPPAGPATASRLDPQTLSEAGIRLLTPVAAQAGVEVSPRYGTWDPVTLSVVPNADQAGELLPSASAG</sequence>
<dbReference type="Proteomes" id="UP000295560">
    <property type="component" value="Unassembled WGS sequence"/>
</dbReference>
<dbReference type="SUPFAM" id="SSF109998">
    <property type="entry name" value="Triger factor/SurA peptide-binding domain-like"/>
    <property type="match status" value="1"/>
</dbReference>
<accession>A0A4R1HZH6</accession>
<evidence type="ECO:0000313" key="2">
    <source>
        <dbReference type="Proteomes" id="UP000295560"/>
    </source>
</evidence>
<protein>
    <submittedName>
        <fullName evidence="1">SurA-like protein</fullName>
    </submittedName>
</protein>
<dbReference type="OrthoDB" id="5175106at2"/>
<name>A0A4R1HZH6_PSEEN</name>
<dbReference type="PANTHER" id="PTHR47245:SF2">
    <property type="entry name" value="PEPTIDYL-PROLYL CIS-TRANS ISOMERASE HP_0175-RELATED"/>
    <property type="match status" value="1"/>
</dbReference>
<dbReference type="Gene3D" id="1.10.4030.10">
    <property type="entry name" value="Porin chaperone SurA, peptide-binding domain"/>
    <property type="match status" value="1"/>
</dbReference>
<dbReference type="AlphaFoldDB" id="A0A4R1HZH6"/>
<keyword evidence="2" id="KW-1185">Reference proteome</keyword>